<dbReference type="GO" id="GO:0005737">
    <property type="term" value="C:cytoplasm"/>
    <property type="evidence" value="ECO:0007669"/>
    <property type="project" value="UniProtKB-SubCell"/>
</dbReference>
<comment type="similarity">
    <text evidence="1 2">Belongs to the CutC family.</text>
</comment>
<reference evidence="3 4" key="1">
    <citation type="submission" date="2017-07" db="EMBL/GenBank/DDBJ databases">
        <title>Complete genome sequences and comparative analysis of the novel pathogen Francisella opportunistica.</title>
        <authorList>
            <person name="Dietrich E.A."/>
            <person name="Kingry L.C."/>
            <person name="Petersen J.M."/>
        </authorList>
    </citation>
    <scope>NUCLEOTIDE SEQUENCE [LARGE SCALE GENOMIC DNA]</scope>
    <source>
        <strain evidence="3 4">14-2155</strain>
    </source>
</reference>
<comment type="caution">
    <text evidence="2">Once thought to be involved in copper homeostasis, experiments in E.coli have shown this is not the case.</text>
</comment>
<dbReference type="InterPro" id="IPR036822">
    <property type="entry name" value="CutC-like_dom_sf"/>
</dbReference>
<protein>
    <recommendedName>
        <fullName evidence="2">PF03932 family protein CutC</fullName>
    </recommendedName>
</protein>
<evidence type="ECO:0000256" key="2">
    <source>
        <dbReference type="HAMAP-Rule" id="MF_00795"/>
    </source>
</evidence>
<dbReference type="Gene3D" id="3.20.20.380">
    <property type="entry name" value="Copper homeostasis (CutC) domain"/>
    <property type="match status" value="1"/>
</dbReference>
<evidence type="ECO:0000313" key="4">
    <source>
        <dbReference type="Proteomes" id="UP000253862"/>
    </source>
</evidence>
<dbReference type="KEGG" id="foo:CGC45_06105"/>
<dbReference type="SUPFAM" id="SSF110395">
    <property type="entry name" value="CutC-like"/>
    <property type="match status" value="1"/>
</dbReference>
<dbReference type="InterPro" id="IPR005627">
    <property type="entry name" value="CutC-like"/>
</dbReference>
<dbReference type="PANTHER" id="PTHR12598">
    <property type="entry name" value="COPPER HOMEOSTASIS PROTEIN CUTC"/>
    <property type="match status" value="1"/>
</dbReference>
<keyword evidence="4" id="KW-1185">Reference proteome</keyword>
<name>A0A345JS88_9GAMM</name>
<dbReference type="RefSeq" id="WP_071629452.1">
    <property type="nucleotide sequence ID" value="NZ_CP022375.1"/>
</dbReference>
<proteinExistence type="inferred from homology"/>
<dbReference type="OrthoDB" id="9815677at2"/>
<comment type="subcellular location">
    <subcellularLocation>
        <location evidence="2">Cytoplasm</location>
    </subcellularLocation>
</comment>
<evidence type="ECO:0000256" key="1">
    <source>
        <dbReference type="ARBA" id="ARBA00007768"/>
    </source>
</evidence>
<dbReference type="EMBL" id="CP022375">
    <property type="protein sequence ID" value="AXH30184.1"/>
    <property type="molecule type" value="Genomic_DNA"/>
</dbReference>
<dbReference type="GO" id="GO:0005507">
    <property type="term" value="F:copper ion binding"/>
    <property type="evidence" value="ECO:0007669"/>
    <property type="project" value="TreeGrafter"/>
</dbReference>
<dbReference type="HAMAP" id="MF_00795">
    <property type="entry name" value="CutC"/>
    <property type="match status" value="1"/>
</dbReference>
<dbReference type="AlphaFoldDB" id="A0A345JS88"/>
<sequence>MITLEICVDNYQSILNAQQAGADRLELCSALGVEGLTPSPSLVKFAKENFTRSLQAMIRHRAGDFYYDEIDQQIMLDDLKTMLELDVDGIVIGALTKDNKVDKDFLKPFIQLTKQTGKELTFHRAIDLTTDIYKSTQEIIILGFDRILTSGTAINVIKGLETIKSLQQQFGSHIQVMPGGGINSVNVKEILETTKVRNVHCSASKKILRGSHSTAFAAAALEIKISQLEEIKSIKSRSAVSSFKNE</sequence>
<dbReference type="Proteomes" id="UP000253862">
    <property type="component" value="Chromosome"/>
</dbReference>
<keyword evidence="2" id="KW-0963">Cytoplasm</keyword>
<dbReference type="PANTHER" id="PTHR12598:SF0">
    <property type="entry name" value="COPPER HOMEOSTASIS PROTEIN CUTC HOMOLOG"/>
    <property type="match status" value="1"/>
</dbReference>
<dbReference type="Pfam" id="PF03932">
    <property type="entry name" value="CutC"/>
    <property type="match status" value="1"/>
</dbReference>
<gene>
    <name evidence="2" type="primary">cutC</name>
    <name evidence="3" type="ORF">CGC43_06115</name>
</gene>
<accession>A0A345JS88</accession>
<organism evidence="3 4">
    <name type="scientific">Francisella opportunistica</name>
    <dbReference type="NCBI Taxonomy" id="2016517"/>
    <lineage>
        <taxon>Bacteria</taxon>
        <taxon>Pseudomonadati</taxon>
        <taxon>Pseudomonadota</taxon>
        <taxon>Gammaproteobacteria</taxon>
        <taxon>Thiotrichales</taxon>
        <taxon>Francisellaceae</taxon>
        <taxon>Francisella</taxon>
    </lineage>
</organism>
<evidence type="ECO:0000313" key="3">
    <source>
        <dbReference type="EMBL" id="AXH30184.1"/>
    </source>
</evidence>